<evidence type="ECO:0000313" key="6">
    <source>
        <dbReference type="Proteomes" id="UP001162318"/>
    </source>
</evidence>
<dbReference type="AlphaFoldDB" id="A0AA42X1V5"/>
<dbReference type="SUPFAM" id="SSF53335">
    <property type="entry name" value="S-adenosyl-L-methionine-dependent methyltransferases"/>
    <property type="match status" value="1"/>
</dbReference>
<protein>
    <submittedName>
        <fullName evidence="5">Class I SAM-dependent methyltransferase</fullName>
    </submittedName>
</protein>
<reference evidence="5" key="1">
    <citation type="submission" date="2022-09" db="EMBL/GenBank/DDBJ databases">
        <title>Intensive care unit water sources are persistently colonized with multi-drug resistant bacteria and are the site of extensive horizontal gene transfer of antibiotic resistance genes.</title>
        <authorList>
            <person name="Diorio-Toth L."/>
        </authorList>
    </citation>
    <scope>NUCLEOTIDE SEQUENCE</scope>
    <source>
        <strain evidence="5">GD03659</strain>
    </source>
</reference>
<keyword evidence="3" id="KW-0949">S-adenosyl-L-methionine</keyword>
<dbReference type="InterPro" id="IPR029063">
    <property type="entry name" value="SAM-dependent_MTases_sf"/>
</dbReference>
<sequence>MEALYAAEADPWAAASARYRYQNRKYEVLMSLLPSRRYQRALDLGCGLGLMSRHLATRADTVVGIDVAPSAVARARALHADQPNLEFETHNLLDLPTSLDGSFDLVVVADVLYYLSPLPDALLKAIALRIADLLAPDGLCILVNHYFFQLDPESRRSRRIHDAFNWSPRFSLQAETRHAFYLVSLLTEAGCTTGDPISQSTLR</sequence>
<evidence type="ECO:0000256" key="2">
    <source>
        <dbReference type="ARBA" id="ARBA00022679"/>
    </source>
</evidence>
<dbReference type="PANTHER" id="PTHR43464:SF19">
    <property type="entry name" value="UBIQUINONE BIOSYNTHESIS O-METHYLTRANSFERASE, MITOCHONDRIAL"/>
    <property type="match status" value="1"/>
</dbReference>
<evidence type="ECO:0000313" key="5">
    <source>
        <dbReference type="EMBL" id="MDH2134267.1"/>
    </source>
</evidence>
<organism evidence="5 6">
    <name type="scientific">Sphingobium yanoikuyae</name>
    <name type="common">Sphingomonas yanoikuyae</name>
    <dbReference type="NCBI Taxonomy" id="13690"/>
    <lineage>
        <taxon>Bacteria</taxon>
        <taxon>Pseudomonadati</taxon>
        <taxon>Pseudomonadota</taxon>
        <taxon>Alphaproteobacteria</taxon>
        <taxon>Sphingomonadales</taxon>
        <taxon>Sphingomonadaceae</taxon>
        <taxon>Sphingobium</taxon>
    </lineage>
</organism>
<comment type="caution">
    <text evidence="5">The sequence shown here is derived from an EMBL/GenBank/DDBJ whole genome shotgun (WGS) entry which is preliminary data.</text>
</comment>
<dbReference type="CDD" id="cd02440">
    <property type="entry name" value="AdoMet_MTases"/>
    <property type="match status" value="1"/>
</dbReference>
<dbReference type="Gene3D" id="3.40.50.150">
    <property type="entry name" value="Vaccinia Virus protein VP39"/>
    <property type="match status" value="1"/>
</dbReference>
<evidence type="ECO:0000256" key="3">
    <source>
        <dbReference type="ARBA" id="ARBA00022691"/>
    </source>
</evidence>
<evidence type="ECO:0000259" key="4">
    <source>
        <dbReference type="Pfam" id="PF13649"/>
    </source>
</evidence>
<dbReference type="InterPro" id="IPR041698">
    <property type="entry name" value="Methyltransf_25"/>
</dbReference>
<dbReference type="RefSeq" id="WP_279729726.1">
    <property type="nucleotide sequence ID" value="NZ_JAOCKX010000053.1"/>
</dbReference>
<dbReference type="GO" id="GO:0008168">
    <property type="term" value="F:methyltransferase activity"/>
    <property type="evidence" value="ECO:0007669"/>
    <property type="project" value="UniProtKB-KW"/>
</dbReference>
<keyword evidence="2" id="KW-0808">Transferase</keyword>
<dbReference type="GO" id="GO:0032259">
    <property type="term" value="P:methylation"/>
    <property type="evidence" value="ECO:0007669"/>
    <property type="project" value="UniProtKB-KW"/>
</dbReference>
<name>A0AA42X1V5_SPHYA</name>
<proteinExistence type="predicted"/>
<dbReference type="PANTHER" id="PTHR43464">
    <property type="entry name" value="METHYLTRANSFERASE"/>
    <property type="match status" value="1"/>
</dbReference>
<gene>
    <name evidence="5" type="ORF">N5J77_24345</name>
</gene>
<evidence type="ECO:0000256" key="1">
    <source>
        <dbReference type="ARBA" id="ARBA00022603"/>
    </source>
</evidence>
<dbReference type="EMBL" id="JAOCKX010000053">
    <property type="protein sequence ID" value="MDH2134267.1"/>
    <property type="molecule type" value="Genomic_DNA"/>
</dbReference>
<feature type="domain" description="Methyltransferase" evidence="4">
    <location>
        <begin position="42"/>
        <end position="138"/>
    </location>
</feature>
<dbReference type="Proteomes" id="UP001162318">
    <property type="component" value="Unassembled WGS sequence"/>
</dbReference>
<accession>A0AA42X1V5</accession>
<dbReference type="Pfam" id="PF13649">
    <property type="entry name" value="Methyltransf_25"/>
    <property type="match status" value="1"/>
</dbReference>
<keyword evidence="1 5" id="KW-0489">Methyltransferase</keyword>